<evidence type="ECO:0000313" key="2">
    <source>
        <dbReference type="Proteomes" id="UP001152622"/>
    </source>
</evidence>
<sequence>MERLHVSNSALTCYHGNPLLALRARRGELCDVRLSVVTETRRASACFIDEKRLNAAAELSESWVTFWGLPITDFNRKTLGKWQNERVSSVMVIHNTAKTARRGVHLSFGRFDAGFENKTF</sequence>
<name>A0A9Q1FRK2_SYNKA</name>
<dbReference type="AlphaFoldDB" id="A0A9Q1FRK2"/>
<reference evidence="1" key="1">
    <citation type="journal article" date="2023" name="Science">
        <title>Genome structures resolve the early diversification of teleost fishes.</title>
        <authorList>
            <person name="Parey E."/>
            <person name="Louis A."/>
            <person name="Montfort J."/>
            <person name="Bouchez O."/>
            <person name="Roques C."/>
            <person name="Iampietro C."/>
            <person name="Lluch J."/>
            <person name="Castinel A."/>
            <person name="Donnadieu C."/>
            <person name="Desvignes T."/>
            <person name="Floi Bucao C."/>
            <person name="Jouanno E."/>
            <person name="Wen M."/>
            <person name="Mejri S."/>
            <person name="Dirks R."/>
            <person name="Jansen H."/>
            <person name="Henkel C."/>
            <person name="Chen W.J."/>
            <person name="Zahm M."/>
            <person name="Cabau C."/>
            <person name="Klopp C."/>
            <person name="Thompson A.W."/>
            <person name="Robinson-Rechavi M."/>
            <person name="Braasch I."/>
            <person name="Lecointre G."/>
            <person name="Bobe J."/>
            <person name="Postlethwait J.H."/>
            <person name="Berthelot C."/>
            <person name="Roest Crollius H."/>
            <person name="Guiguen Y."/>
        </authorList>
    </citation>
    <scope>NUCLEOTIDE SEQUENCE</scope>
    <source>
        <strain evidence="1">WJC10195</strain>
    </source>
</reference>
<protein>
    <submittedName>
        <fullName evidence="1">Uncharacterized protein</fullName>
    </submittedName>
</protein>
<proteinExistence type="predicted"/>
<dbReference type="Proteomes" id="UP001152622">
    <property type="component" value="Chromosome 4"/>
</dbReference>
<keyword evidence="2" id="KW-1185">Reference proteome</keyword>
<gene>
    <name evidence="1" type="ORF">SKAU_G00136140</name>
</gene>
<comment type="caution">
    <text evidence="1">The sequence shown here is derived from an EMBL/GenBank/DDBJ whole genome shotgun (WGS) entry which is preliminary data.</text>
</comment>
<dbReference type="EMBL" id="JAINUF010000004">
    <property type="protein sequence ID" value="KAJ8364783.1"/>
    <property type="molecule type" value="Genomic_DNA"/>
</dbReference>
<organism evidence="1 2">
    <name type="scientific">Synaphobranchus kaupii</name>
    <name type="common">Kaup's arrowtooth eel</name>
    <dbReference type="NCBI Taxonomy" id="118154"/>
    <lineage>
        <taxon>Eukaryota</taxon>
        <taxon>Metazoa</taxon>
        <taxon>Chordata</taxon>
        <taxon>Craniata</taxon>
        <taxon>Vertebrata</taxon>
        <taxon>Euteleostomi</taxon>
        <taxon>Actinopterygii</taxon>
        <taxon>Neopterygii</taxon>
        <taxon>Teleostei</taxon>
        <taxon>Anguilliformes</taxon>
        <taxon>Synaphobranchidae</taxon>
        <taxon>Synaphobranchus</taxon>
    </lineage>
</organism>
<evidence type="ECO:0000313" key="1">
    <source>
        <dbReference type="EMBL" id="KAJ8364783.1"/>
    </source>
</evidence>
<accession>A0A9Q1FRK2</accession>